<dbReference type="GO" id="GO:0016779">
    <property type="term" value="F:nucleotidyltransferase activity"/>
    <property type="evidence" value="ECO:0007669"/>
    <property type="project" value="UniProtKB-KW"/>
</dbReference>
<protein>
    <submittedName>
        <fullName evidence="1">Acylneuraminate cytidylyltransferase</fullName>
    </submittedName>
</protein>
<sequence length="248" mass="28216">MIVAIIQARIGATRLPGKVMKELAGEPVLYHVVERTRRTTGLEKVIVATTIKPQDDVIENFCKRQDYDVFRGSSDDVLSRYYEAAKKVGADSVVRITADCPLIDPFVVAQCIEDFNNRDCDYLSNVEPGPRTFPRGLDTEVFSFSALERAHAEAKSVAEREHVTPYIWQNKSGTFVVCNIAKAAPEYNRPQYRLTLDFQEDYDLLQNIYGRFYKSGTIISVPDVIRYLDEHPEIAAVNAFREKEQVKK</sequence>
<evidence type="ECO:0000313" key="2">
    <source>
        <dbReference type="Proteomes" id="UP000034445"/>
    </source>
</evidence>
<comment type="caution">
    <text evidence="1">The sequence shown here is derived from an EMBL/GenBank/DDBJ whole genome shotgun (WGS) entry which is preliminary data.</text>
</comment>
<dbReference type="Pfam" id="PF02348">
    <property type="entry name" value="CTP_transf_3"/>
    <property type="match status" value="1"/>
</dbReference>
<name>A0A0G1XL27_9BACT</name>
<dbReference type="PATRIC" id="fig|1618676.3.peg.276"/>
<evidence type="ECO:0000313" key="1">
    <source>
        <dbReference type="EMBL" id="KKW31575.1"/>
    </source>
</evidence>
<dbReference type="EMBL" id="LCRF01000011">
    <property type="protein sequence ID" value="KKW31575.1"/>
    <property type="molecule type" value="Genomic_DNA"/>
</dbReference>
<organism evidence="1 2">
    <name type="scientific">Candidatus Kaiserbacteria bacterium GW2011_GWC2_52_8b</name>
    <dbReference type="NCBI Taxonomy" id="1618676"/>
    <lineage>
        <taxon>Bacteria</taxon>
        <taxon>Candidatus Kaiseribacteriota</taxon>
    </lineage>
</organism>
<accession>A0A0G1XL27</accession>
<dbReference type="AlphaFoldDB" id="A0A0G1XL27"/>
<dbReference type="InterPro" id="IPR029044">
    <property type="entry name" value="Nucleotide-diphossugar_trans"/>
</dbReference>
<keyword evidence="1" id="KW-0808">Transferase</keyword>
<dbReference type="PANTHER" id="PTHR42866">
    <property type="entry name" value="3-DEOXY-MANNO-OCTULOSONATE CYTIDYLYLTRANSFERASE"/>
    <property type="match status" value="1"/>
</dbReference>
<gene>
    <name evidence="1" type="ORF">UY74_C0011G0018</name>
</gene>
<dbReference type="SUPFAM" id="SSF53448">
    <property type="entry name" value="Nucleotide-diphospho-sugar transferases"/>
    <property type="match status" value="1"/>
</dbReference>
<dbReference type="PANTHER" id="PTHR42866:SF1">
    <property type="entry name" value="SPORE COAT POLYSACCHARIDE BIOSYNTHESIS PROTEIN SPSF"/>
    <property type="match status" value="1"/>
</dbReference>
<dbReference type="CDD" id="cd02518">
    <property type="entry name" value="GT2_SpsF"/>
    <property type="match status" value="1"/>
</dbReference>
<proteinExistence type="predicted"/>
<reference evidence="1 2" key="1">
    <citation type="journal article" date="2015" name="Nature">
        <title>rRNA introns, odd ribosomes, and small enigmatic genomes across a large radiation of phyla.</title>
        <authorList>
            <person name="Brown C.T."/>
            <person name="Hug L.A."/>
            <person name="Thomas B.C."/>
            <person name="Sharon I."/>
            <person name="Castelle C.J."/>
            <person name="Singh A."/>
            <person name="Wilkins M.J."/>
            <person name="Williams K.H."/>
            <person name="Banfield J.F."/>
        </authorList>
    </citation>
    <scope>NUCLEOTIDE SEQUENCE [LARGE SCALE GENOMIC DNA]</scope>
</reference>
<keyword evidence="1" id="KW-0548">Nucleotidyltransferase</keyword>
<dbReference type="Gene3D" id="3.90.550.10">
    <property type="entry name" value="Spore Coat Polysaccharide Biosynthesis Protein SpsA, Chain A"/>
    <property type="match status" value="1"/>
</dbReference>
<dbReference type="Proteomes" id="UP000034445">
    <property type="component" value="Unassembled WGS sequence"/>
</dbReference>
<dbReference type="InterPro" id="IPR003329">
    <property type="entry name" value="Cytidylyl_trans"/>
</dbReference>
<dbReference type="GO" id="GO:0005829">
    <property type="term" value="C:cytosol"/>
    <property type="evidence" value="ECO:0007669"/>
    <property type="project" value="TreeGrafter"/>
</dbReference>